<dbReference type="InterPro" id="IPR002110">
    <property type="entry name" value="Ankyrin_rpt"/>
</dbReference>
<dbReference type="AlphaFoldDB" id="A0A6G0W5D9"/>
<protein>
    <submittedName>
        <fullName evidence="1">Uncharacterized protein</fullName>
    </submittedName>
</protein>
<dbReference type="Pfam" id="PF13637">
    <property type="entry name" value="Ank_4"/>
    <property type="match status" value="1"/>
</dbReference>
<organism evidence="1 2">
    <name type="scientific">Aphanomyces euteiches</name>
    <dbReference type="NCBI Taxonomy" id="100861"/>
    <lineage>
        <taxon>Eukaryota</taxon>
        <taxon>Sar</taxon>
        <taxon>Stramenopiles</taxon>
        <taxon>Oomycota</taxon>
        <taxon>Saprolegniomycetes</taxon>
        <taxon>Saprolegniales</taxon>
        <taxon>Verrucalvaceae</taxon>
        <taxon>Aphanomyces</taxon>
    </lineage>
</organism>
<evidence type="ECO:0000313" key="2">
    <source>
        <dbReference type="Proteomes" id="UP000481153"/>
    </source>
</evidence>
<dbReference type="Proteomes" id="UP000481153">
    <property type="component" value="Unassembled WGS sequence"/>
</dbReference>
<keyword evidence="2" id="KW-1185">Reference proteome</keyword>
<dbReference type="SUPFAM" id="SSF140860">
    <property type="entry name" value="Pseudo ankyrin repeat-like"/>
    <property type="match status" value="1"/>
</dbReference>
<dbReference type="EMBL" id="VJMJ01000372">
    <property type="protein sequence ID" value="KAF0721667.1"/>
    <property type="molecule type" value="Genomic_DNA"/>
</dbReference>
<accession>A0A6G0W5D9</accession>
<dbReference type="SUPFAM" id="SSF48403">
    <property type="entry name" value="Ankyrin repeat"/>
    <property type="match status" value="1"/>
</dbReference>
<dbReference type="InterPro" id="IPR036770">
    <property type="entry name" value="Ankyrin_rpt-contain_sf"/>
</dbReference>
<reference evidence="1 2" key="1">
    <citation type="submission" date="2019-07" db="EMBL/GenBank/DDBJ databases">
        <title>Genomics analysis of Aphanomyces spp. identifies a new class of oomycete effector associated with host adaptation.</title>
        <authorList>
            <person name="Gaulin E."/>
        </authorList>
    </citation>
    <scope>NUCLEOTIDE SEQUENCE [LARGE SCALE GENOMIC DNA]</scope>
    <source>
        <strain evidence="1 2">ATCC 201684</strain>
    </source>
</reference>
<dbReference type="InterPro" id="IPR052050">
    <property type="entry name" value="SecEffector_AnkRepeat"/>
</dbReference>
<name>A0A6G0W5D9_9STRA</name>
<dbReference type="VEuPathDB" id="FungiDB:AeMF1_009908"/>
<sequence>MRSSYAQIRKKRLRSFSAAPKTSMAVLFDADLMHLITDFQTGIFRCLVPFFERDKNIDSFRGDELMFLLYISNQKARIWVNVLREGKLALVQKLLRCTSKTNRALQLHDSRYTTAANSRDILDLAAETATLEIVQFLHEHDVSCSKAAMDRAAARGHLDIVKFLHQNRTEGCSKDILIGILRAPSTSDLSNRVACIKYLVEHELLHPNVSHPYECMQVIIQRNLLDIIHLFHTQGMDRFFHITTMDYAAKCGRLDIVRYLHEHRTEGCTSHAMDQAAEHGYLDVVSFLHNNRTEGCTERALTAASLGNHLNVVEFLSSSRTEGWSHPETIDRLAAQGNTSMIEYVYKKDRASAWCSKEAMSAATAYGHLDTLKYLHDKENDASCHRMAIVDAVEANHVETVEFVLRNREEGLTRRLLSALIRRGKMALIQLVASRRPQLLTTQALVLAVESNELAIVSWMIKEYPHLSSPLVVNLLVKKNKRQLVELHHMLGLNDCFTPAAMDIAARHGLSRLVVFLHTHRSEGCTVRAMDGAAENGHLKVVNYLHTHRTEGCTAYALDKAAERGHLRVVQFLLLQNKPWTSHALNWAVQNHHTAVVKALLANKSPQACMLHAMQHACHPRRIALANLLRRFPIRGCVCEPNEYRIIQQREDNSWFYHNNRIDDEHFSSDEDSDEETEDDEGDMDFVIPMWIHHVENHLDL</sequence>
<gene>
    <name evidence="1" type="ORF">Ae201684_019000</name>
</gene>
<dbReference type="PANTHER" id="PTHR46586">
    <property type="entry name" value="ANKYRIN REPEAT-CONTAINING PROTEIN"/>
    <property type="match status" value="1"/>
</dbReference>
<comment type="caution">
    <text evidence="1">The sequence shown here is derived from an EMBL/GenBank/DDBJ whole genome shotgun (WGS) entry which is preliminary data.</text>
</comment>
<dbReference type="PANTHER" id="PTHR46586:SF3">
    <property type="entry name" value="ANKYRIN REPEAT-CONTAINING PROTEIN"/>
    <property type="match status" value="1"/>
</dbReference>
<dbReference type="SMART" id="SM00248">
    <property type="entry name" value="ANK"/>
    <property type="match status" value="5"/>
</dbReference>
<dbReference type="Pfam" id="PF12796">
    <property type="entry name" value="Ank_2"/>
    <property type="match status" value="1"/>
</dbReference>
<proteinExistence type="predicted"/>
<dbReference type="Gene3D" id="1.25.40.20">
    <property type="entry name" value="Ankyrin repeat-containing domain"/>
    <property type="match status" value="4"/>
</dbReference>
<evidence type="ECO:0000313" key="1">
    <source>
        <dbReference type="EMBL" id="KAF0721667.1"/>
    </source>
</evidence>